<name>A0A1D1UXM1_RAMVA</name>
<dbReference type="PANTHER" id="PTHR24264:SF46">
    <property type="entry name" value="COAGULATION FACTOR XII"/>
    <property type="match status" value="1"/>
</dbReference>
<evidence type="ECO:0000259" key="6">
    <source>
        <dbReference type="PROSITE" id="PS50240"/>
    </source>
</evidence>
<sequence length="290" mass="31853">MEVWVGLHDRRTVNRKRQIMTVMKIFPNPSYTERYNYVLPALNHDTCLLLLTQPLNYSSKVQPVCLAQLPEPPPGTPCFISGWGNVQEAEYGDNTDYTSPVLREAVVNVATVNQCVNSDHYPGLTPEMVCAGRDAKDTCQGDSGGPLVCRVPASNPIKWALAGVTSFGAGCAKHPGIYARTRRALPWIADLLYNLSYTGWFMNVTVKPYDPSLKYTKKDYAVVIPKENGSVHIPDFETTDLQPGGSLPLQLNAAENGRKNESVYPSTCSLAQPGLLILLTALVTVVQNIK</sequence>
<keyword evidence="3" id="KW-0720">Serine protease</keyword>
<dbReference type="SMART" id="SM00020">
    <property type="entry name" value="Tryp_SPc"/>
    <property type="match status" value="1"/>
</dbReference>
<protein>
    <recommendedName>
        <fullName evidence="6">Peptidase S1 domain-containing protein</fullName>
    </recommendedName>
</protein>
<dbReference type="PROSITE" id="PS00135">
    <property type="entry name" value="TRYPSIN_SER"/>
    <property type="match status" value="1"/>
</dbReference>
<dbReference type="FunFam" id="2.40.10.10:FF:000002">
    <property type="entry name" value="Transmembrane protease serine"/>
    <property type="match status" value="1"/>
</dbReference>
<dbReference type="GO" id="GO:0005791">
    <property type="term" value="C:rough endoplasmic reticulum"/>
    <property type="evidence" value="ECO:0007669"/>
    <property type="project" value="TreeGrafter"/>
</dbReference>
<dbReference type="InterPro" id="IPR050127">
    <property type="entry name" value="Serine_Proteases_S1"/>
</dbReference>
<keyword evidence="1" id="KW-0645">Protease</keyword>
<dbReference type="STRING" id="947166.A0A1D1UXM1"/>
<keyword evidence="2" id="KW-0378">Hydrolase</keyword>
<dbReference type="Proteomes" id="UP000186922">
    <property type="component" value="Unassembled WGS sequence"/>
</dbReference>
<dbReference type="InterPro" id="IPR001254">
    <property type="entry name" value="Trypsin_dom"/>
</dbReference>
<dbReference type="EMBL" id="BDGG01000002">
    <property type="protein sequence ID" value="GAU92442.1"/>
    <property type="molecule type" value="Genomic_DNA"/>
</dbReference>
<dbReference type="OrthoDB" id="10002959at2759"/>
<dbReference type="InterPro" id="IPR001314">
    <property type="entry name" value="Peptidase_S1A"/>
</dbReference>
<dbReference type="GO" id="GO:0005615">
    <property type="term" value="C:extracellular space"/>
    <property type="evidence" value="ECO:0007669"/>
    <property type="project" value="TreeGrafter"/>
</dbReference>
<reference evidence="7 8" key="1">
    <citation type="journal article" date="2016" name="Nat. Commun.">
        <title>Extremotolerant tardigrade genome and improved radiotolerance of human cultured cells by tardigrade-unique protein.</title>
        <authorList>
            <person name="Hashimoto T."/>
            <person name="Horikawa D.D."/>
            <person name="Saito Y."/>
            <person name="Kuwahara H."/>
            <person name="Kozuka-Hata H."/>
            <person name="Shin-I T."/>
            <person name="Minakuchi Y."/>
            <person name="Ohishi K."/>
            <person name="Motoyama A."/>
            <person name="Aizu T."/>
            <person name="Enomoto A."/>
            <person name="Kondo K."/>
            <person name="Tanaka S."/>
            <person name="Hara Y."/>
            <person name="Koshikawa S."/>
            <person name="Sagara H."/>
            <person name="Miura T."/>
            <person name="Yokobori S."/>
            <person name="Miyagawa K."/>
            <person name="Suzuki Y."/>
            <person name="Kubo T."/>
            <person name="Oyama M."/>
            <person name="Kohara Y."/>
            <person name="Fujiyama A."/>
            <person name="Arakawa K."/>
            <person name="Katayama T."/>
            <person name="Toyoda A."/>
            <person name="Kunieda T."/>
        </authorList>
    </citation>
    <scope>NUCLEOTIDE SEQUENCE [LARGE SCALE GENOMIC DNA]</scope>
    <source>
        <strain evidence="7 8">YOKOZUNA-1</strain>
    </source>
</reference>
<dbReference type="Pfam" id="PF00089">
    <property type="entry name" value="Trypsin"/>
    <property type="match status" value="1"/>
</dbReference>
<dbReference type="PROSITE" id="PS50240">
    <property type="entry name" value="TRYPSIN_DOM"/>
    <property type="match status" value="1"/>
</dbReference>
<keyword evidence="8" id="KW-1185">Reference proteome</keyword>
<dbReference type="CDD" id="cd00190">
    <property type="entry name" value="Tryp_SPc"/>
    <property type="match status" value="1"/>
</dbReference>
<evidence type="ECO:0000313" key="8">
    <source>
        <dbReference type="Proteomes" id="UP000186922"/>
    </source>
</evidence>
<dbReference type="InterPro" id="IPR009003">
    <property type="entry name" value="Peptidase_S1_PA"/>
</dbReference>
<comment type="similarity">
    <text evidence="5">Belongs to the peptidase S1 family. CLIP subfamily.</text>
</comment>
<evidence type="ECO:0000256" key="4">
    <source>
        <dbReference type="ARBA" id="ARBA00023157"/>
    </source>
</evidence>
<dbReference type="InterPro" id="IPR033116">
    <property type="entry name" value="TRYPSIN_SER"/>
</dbReference>
<dbReference type="InterPro" id="IPR043504">
    <property type="entry name" value="Peptidase_S1_PA_chymotrypsin"/>
</dbReference>
<evidence type="ECO:0000256" key="3">
    <source>
        <dbReference type="ARBA" id="ARBA00022825"/>
    </source>
</evidence>
<comment type="caution">
    <text evidence="7">The sequence shown here is derived from an EMBL/GenBank/DDBJ whole genome shotgun (WGS) entry which is preliminary data.</text>
</comment>
<evidence type="ECO:0000256" key="1">
    <source>
        <dbReference type="ARBA" id="ARBA00022670"/>
    </source>
</evidence>
<evidence type="ECO:0000256" key="5">
    <source>
        <dbReference type="ARBA" id="ARBA00024195"/>
    </source>
</evidence>
<dbReference type="AlphaFoldDB" id="A0A1D1UXM1"/>
<proteinExistence type="inferred from homology"/>
<organism evidence="7 8">
    <name type="scientific">Ramazzottius varieornatus</name>
    <name type="common">Water bear</name>
    <name type="synonym">Tardigrade</name>
    <dbReference type="NCBI Taxonomy" id="947166"/>
    <lineage>
        <taxon>Eukaryota</taxon>
        <taxon>Metazoa</taxon>
        <taxon>Ecdysozoa</taxon>
        <taxon>Tardigrada</taxon>
        <taxon>Eutardigrada</taxon>
        <taxon>Parachela</taxon>
        <taxon>Hypsibioidea</taxon>
        <taxon>Ramazzottiidae</taxon>
        <taxon>Ramazzottius</taxon>
    </lineage>
</organism>
<keyword evidence="4" id="KW-1015">Disulfide bond</keyword>
<dbReference type="PANTHER" id="PTHR24264">
    <property type="entry name" value="TRYPSIN-RELATED"/>
    <property type="match status" value="1"/>
</dbReference>
<feature type="domain" description="Peptidase S1" evidence="6">
    <location>
        <begin position="1"/>
        <end position="193"/>
    </location>
</feature>
<dbReference type="GO" id="GO:0031638">
    <property type="term" value="P:zymogen activation"/>
    <property type="evidence" value="ECO:0007669"/>
    <property type="project" value="TreeGrafter"/>
</dbReference>
<evidence type="ECO:0000313" key="7">
    <source>
        <dbReference type="EMBL" id="GAU92442.1"/>
    </source>
</evidence>
<dbReference type="Gene3D" id="2.40.10.10">
    <property type="entry name" value="Trypsin-like serine proteases"/>
    <property type="match status" value="1"/>
</dbReference>
<dbReference type="GO" id="GO:0004252">
    <property type="term" value="F:serine-type endopeptidase activity"/>
    <property type="evidence" value="ECO:0007669"/>
    <property type="project" value="InterPro"/>
</dbReference>
<dbReference type="PRINTS" id="PR00722">
    <property type="entry name" value="CHYMOTRYPSIN"/>
</dbReference>
<dbReference type="SUPFAM" id="SSF50494">
    <property type="entry name" value="Trypsin-like serine proteases"/>
    <property type="match status" value="1"/>
</dbReference>
<accession>A0A1D1UXM1</accession>
<gene>
    <name evidence="7" type="primary">RvY_04521</name>
    <name evidence="7" type="synonym">RvY_04521.1</name>
    <name evidence="7" type="ORF">RvY_04521-1</name>
</gene>
<evidence type="ECO:0000256" key="2">
    <source>
        <dbReference type="ARBA" id="ARBA00022801"/>
    </source>
</evidence>